<evidence type="ECO:0000313" key="6">
    <source>
        <dbReference type="WBParaSite" id="HCON_00069430-00001"/>
    </source>
</evidence>
<name>A0A7I4YBL0_HAECO</name>
<keyword evidence="2" id="KW-0812">Transmembrane</keyword>
<keyword evidence="2" id="KW-1133">Transmembrane helix</keyword>
<dbReference type="PROSITE" id="PS51034">
    <property type="entry name" value="ZP_2"/>
    <property type="match status" value="1"/>
</dbReference>
<dbReference type="Proteomes" id="UP000025227">
    <property type="component" value="Unplaced"/>
</dbReference>
<feature type="domain" description="ZP" evidence="4">
    <location>
        <begin position="32"/>
        <end position="291"/>
    </location>
</feature>
<evidence type="ECO:0000256" key="3">
    <source>
        <dbReference type="SAM" id="SignalP"/>
    </source>
</evidence>
<proteinExistence type="predicted"/>
<protein>
    <submittedName>
        <fullName evidence="6">ZP domain-containing protein</fullName>
    </submittedName>
</protein>
<accession>A0A7I4YBL0</accession>
<dbReference type="InterPro" id="IPR055355">
    <property type="entry name" value="ZP-C"/>
</dbReference>
<dbReference type="AlphaFoldDB" id="A0A7I4YBL0"/>
<reference evidence="6" key="1">
    <citation type="submission" date="2020-12" db="UniProtKB">
        <authorList>
            <consortium name="WormBaseParasite"/>
        </authorList>
    </citation>
    <scope>IDENTIFICATION</scope>
    <source>
        <strain evidence="6">MHco3</strain>
    </source>
</reference>
<dbReference type="Pfam" id="PF00100">
    <property type="entry name" value="Zona_pellucida"/>
    <property type="match status" value="1"/>
</dbReference>
<keyword evidence="5" id="KW-1185">Reference proteome</keyword>
<dbReference type="PANTHER" id="PTHR46560">
    <property type="entry name" value="CYPHER, ISOFORM B"/>
    <property type="match status" value="1"/>
</dbReference>
<dbReference type="OrthoDB" id="6432511at2759"/>
<evidence type="ECO:0000313" key="5">
    <source>
        <dbReference type="Proteomes" id="UP000025227"/>
    </source>
</evidence>
<dbReference type="InterPro" id="IPR001507">
    <property type="entry name" value="ZP_dom"/>
</dbReference>
<dbReference type="OMA" id="IDANGCG"/>
<feature type="chain" id="PRO_5029665108" evidence="3">
    <location>
        <begin position="23"/>
        <end position="391"/>
    </location>
</feature>
<dbReference type="PANTHER" id="PTHR46560:SF13">
    <property type="entry name" value="ZP DOMAIN-CONTAINING PROTEIN"/>
    <property type="match status" value="1"/>
</dbReference>
<keyword evidence="2" id="KW-0472">Membrane</keyword>
<dbReference type="SMART" id="SM00241">
    <property type="entry name" value="ZP"/>
    <property type="match status" value="1"/>
</dbReference>
<organism evidence="5 6">
    <name type="scientific">Haemonchus contortus</name>
    <name type="common">Barber pole worm</name>
    <dbReference type="NCBI Taxonomy" id="6289"/>
    <lineage>
        <taxon>Eukaryota</taxon>
        <taxon>Metazoa</taxon>
        <taxon>Ecdysozoa</taxon>
        <taxon>Nematoda</taxon>
        <taxon>Chromadorea</taxon>
        <taxon>Rhabditida</taxon>
        <taxon>Rhabditina</taxon>
        <taxon>Rhabditomorpha</taxon>
        <taxon>Strongyloidea</taxon>
        <taxon>Trichostrongylidae</taxon>
        <taxon>Haemonchus</taxon>
    </lineage>
</organism>
<keyword evidence="3" id="KW-0732">Signal</keyword>
<sequence>MNRLHFIYVTITALVISPYTSADSLLQDRSVSCSASSMDVSLSFSKDFSGGVFTEQGIRDERCRWRGQGEKRMLIRLSLFNSTECGLRTNETSGEYSIKLIISPVDGLLVDGFSAMSVRCVYSTQDITLTLPPGPNGLSALQINGPQRDEGVITGNGGAPLLSMQILDGHGINGIPVARASVGQRITLDLALKNTAIYDFYVHSCYAHDGTNTADASINIIDSDGCAVRLSRAVDAPVFTTEPINHGPKHVYLHMYGFQFTSSQFVHFECQVKPCVHSCRRQQCEPNAGKAPLIPALRRRREEMERNATLTTLKMQTVLEIEPQQVQRAAFVAQPANSDHCVSLNEVVFVSLLLLGAIVSLVALSCFMCSPTKRSLPREEPAYTVSKVFQR</sequence>
<evidence type="ECO:0000256" key="1">
    <source>
        <dbReference type="ARBA" id="ARBA00023157"/>
    </source>
</evidence>
<feature type="signal peptide" evidence="3">
    <location>
        <begin position="1"/>
        <end position="22"/>
    </location>
</feature>
<evidence type="ECO:0000259" key="4">
    <source>
        <dbReference type="PROSITE" id="PS51034"/>
    </source>
</evidence>
<dbReference type="InterPro" id="IPR042235">
    <property type="entry name" value="ZP-C_dom"/>
</dbReference>
<evidence type="ECO:0000256" key="2">
    <source>
        <dbReference type="SAM" id="Phobius"/>
    </source>
</evidence>
<dbReference type="WBParaSite" id="HCON_00069430-00001">
    <property type="protein sequence ID" value="HCON_00069430-00001"/>
    <property type="gene ID" value="HCON_00069430"/>
</dbReference>
<keyword evidence="1" id="KW-1015">Disulfide bond</keyword>
<dbReference type="Gene3D" id="2.60.40.4100">
    <property type="entry name" value="Zona pellucida, ZP-C domain"/>
    <property type="match status" value="1"/>
</dbReference>
<feature type="transmembrane region" description="Helical" evidence="2">
    <location>
        <begin position="347"/>
        <end position="369"/>
    </location>
</feature>